<dbReference type="PANTHER" id="PTHR19879:SF9">
    <property type="entry name" value="TRANSCRIPTION INITIATION FACTOR TFIID SUBUNIT 5"/>
    <property type="match status" value="1"/>
</dbReference>
<keyword evidence="3" id="KW-1185">Reference proteome</keyword>
<dbReference type="PANTHER" id="PTHR19879">
    <property type="entry name" value="TRANSCRIPTION INITIATION FACTOR TFIID"/>
    <property type="match status" value="1"/>
</dbReference>
<dbReference type="InterPro" id="IPR015943">
    <property type="entry name" value="WD40/YVTN_repeat-like_dom_sf"/>
</dbReference>
<dbReference type="RefSeq" id="WP_210659309.1">
    <property type="nucleotide sequence ID" value="NZ_JAGKQQ010000001.1"/>
</dbReference>
<sequence length="302" mass="32078">MFVWQAHKGSVRAVAFSPDGTRLVTATGSSRSVSLWNPITGELARKLDLGIRDSVAQSVAFAPDAPLLAVGMSGSVRVWDTVNWNEIAILTPREKGGSDGFFEVAFGRGSNPLLAAGAKNRVCVWDDAGRVQATGTRYPDTEFAIGNVPCLDFSPDSSLLATNGLAKAKLWESTTGKKVREIPHTHSSHPGPIKFSPDGTHLVVGYRKLVSIYPITEPDGEPVTCTGHTQLVWSACWSADGRALLTASKDGTARLWEPSSGTELKTFEWGIGEIRTAAFSADGLLGAAAGNDGKVVVWDVDA</sequence>
<dbReference type="Proteomes" id="UP000676565">
    <property type="component" value="Unassembled WGS sequence"/>
</dbReference>
<dbReference type="InterPro" id="IPR036322">
    <property type="entry name" value="WD40_repeat_dom_sf"/>
</dbReference>
<protein>
    <submittedName>
        <fullName evidence="2">WD40 repeat domain-containing protein</fullName>
    </submittedName>
</protein>
<feature type="repeat" description="WD" evidence="1">
    <location>
        <begin position="4"/>
        <end position="46"/>
    </location>
</feature>
<gene>
    <name evidence="2" type="ORF">J8F10_26980</name>
</gene>
<dbReference type="PROSITE" id="PS50294">
    <property type="entry name" value="WD_REPEATS_REGION"/>
    <property type="match status" value="3"/>
</dbReference>
<dbReference type="SUPFAM" id="SSF50978">
    <property type="entry name" value="WD40 repeat-like"/>
    <property type="match status" value="1"/>
</dbReference>
<name>A0ABS5BYU7_9BACT</name>
<dbReference type="SMART" id="SM00320">
    <property type="entry name" value="WD40"/>
    <property type="match status" value="7"/>
</dbReference>
<reference evidence="2 3" key="1">
    <citation type="submission" date="2021-04" db="EMBL/GenBank/DDBJ databases">
        <authorList>
            <person name="Ivanova A."/>
        </authorList>
    </citation>
    <scope>NUCLEOTIDE SEQUENCE [LARGE SCALE GENOMIC DNA]</scope>
    <source>
        <strain evidence="2 3">G18</strain>
    </source>
</reference>
<evidence type="ECO:0000256" key="1">
    <source>
        <dbReference type="PROSITE-ProRule" id="PRU00221"/>
    </source>
</evidence>
<dbReference type="EMBL" id="JAGKQQ010000001">
    <property type="protein sequence ID" value="MBP3958906.1"/>
    <property type="molecule type" value="Genomic_DNA"/>
</dbReference>
<comment type="caution">
    <text evidence="2">The sequence shown here is derived from an EMBL/GenBank/DDBJ whole genome shotgun (WGS) entry which is preliminary data.</text>
</comment>
<dbReference type="PROSITE" id="PS50082">
    <property type="entry name" value="WD_REPEATS_2"/>
    <property type="match status" value="3"/>
</dbReference>
<evidence type="ECO:0000313" key="3">
    <source>
        <dbReference type="Proteomes" id="UP000676565"/>
    </source>
</evidence>
<keyword evidence="1" id="KW-0853">WD repeat</keyword>
<proteinExistence type="predicted"/>
<dbReference type="InterPro" id="IPR001680">
    <property type="entry name" value="WD40_rpt"/>
</dbReference>
<feature type="repeat" description="WD" evidence="1">
    <location>
        <begin position="225"/>
        <end position="266"/>
    </location>
</feature>
<organism evidence="2 3">
    <name type="scientific">Gemmata palustris</name>
    <dbReference type="NCBI Taxonomy" id="2822762"/>
    <lineage>
        <taxon>Bacteria</taxon>
        <taxon>Pseudomonadati</taxon>
        <taxon>Planctomycetota</taxon>
        <taxon>Planctomycetia</taxon>
        <taxon>Gemmatales</taxon>
        <taxon>Gemmataceae</taxon>
        <taxon>Gemmata</taxon>
    </lineage>
</organism>
<accession>A0ABS5BYU7</accession>
<evidence type="ECO:0000313" key="2">
    <source>
        <dbReference type="EMBL" id="MBP3958906.1"/>
    </source>
</evidence>
<dbReference type="Gene3D" id="2.130.10.10">
    <property type="entry name" value="YVTN repeat-like/Quinoprotein amine dehydrogenase"/>
    <property type="match status" value="3"/>
</dbReference>
<feature type="repeat" description="WD" evidence="1">
    <location>
        <begin position="274"/>
        <end position="302"/>
    </location>
</feature>
<dbReference type="Pfam" id="PF00400">
    <property type="entry name" value="WD40"/>
    <property type="match status" value="4"/>
</dbReference>